<dbReference type="AlphaFoldDB" id="I2NMR2"/>
<evidence type="ECO:0000313" key="2">
    <source>
        <dbReference type="Proteomes" id="UP000004473"/>
    </source>
</evidence>
<evidence type="ECO:0008006" key="3">
    <source>
        <dbReference type="Google" id="ProtNLM"/>
    </source>
</evidence>
<name>I2NMR2_NEISI</name>
<dbReference type="PATRIC" id="fig|1095748.3.peg.1854"/>
<gene>
    <name evidence="1" type="ORF">HMPREF1051_0832</name>
</gene>
<sequence>MQENENLYRDVAAWDRELSIAGYFIERRFKRNQIDFCMNIKPCLQTALNIFALNKFPEKGRLKK</sequence>
<dbReference type="RefSeq" id="WP_003767161.1">
    <property type="nucleotide sequence ID" value="NZ_AJMT01000139.1"/>
</dbReference>
<accession>I2NMR2</accession>
<dbReference type="EMBL" id="AJMT01000139">
    <property type="protein sequence ID" value="EIG27123.1"/>
    <property type="molecule type" value="Genomic_DNA"/>
</dbReference>
<reference evidence="1 2" key="1">
    <citation type="submission" date="2012-04" db="EMBL/GenBank/DDBJ databases">
        <authorList>
            <person name="Harkins D.M."/>
            <person name="Madupu R."/>
            <person name="Durkin A.S."/>
            <person name="Torralba M."/>
            <person name="Methe B."/>
            <person name="Sutton G.G."/>
            <person name="Nelson K.E."/>
        </authorList>
    </citation>
    <scope>NUCLEOTIDE SEQUENCE [LARGE SCALE GENOMIC DNA]</scope>
    <source>
        <strain evidence="1 2">VK64</strain>
    </source>
</reference>
<dbReference type="Proteomes" id="UP000004473">
    <property type="component" value="Unassembled WGS sequence"/>
</dbReference>
<comment type="caution">
    <text evidence="1">The sequence shown here is derived from an EMBL/GenBank/DDBJ whole genome shotgun (WGS) entry which is preliminary data.</text>
</comment>
<organism evidence="1 2">
    <name type="scientific">Neisseria sicca VK64</name>
    <dbReference type="NCBI Taxonomy" id="1095748"/>
    <lineage>
        <taxon>Bacteria</taxon>
        <taxon>Pseudomonadati</taxon>
        <taxon>Pseudomonadota</taxon>
        <taxon>Betaproteobacteria</taxon>
        <taxon>Neisseriales</taxon>
        <taxon>Neisseriaceae</taxon>
        <taxon>Neisseria</taxon>
    </lineage>
</organism>
<proteinExistence type="predicted"/>
<evidence type="ECO:0000313" key="1">
    <source>
        <dbReference type="EMBL" id="EIG27123.1"/>
    </source>
</evidence>
<protein>
    <recommendedName>
        <fullName evidence="3">Four helix bundle protein</fullName>
    </recommendedName>
</protein>